<dbReference type="EMBL" id="JAIHOM010000011">
    <property type="protein sequence ID" value="MCW6035327.1"/>
    <property type="molecule type" value="Genomic_DNA"/>
</dbReference>
<evidence type="ECO:0000313" key="9">
    <source>
        <dbReference type="Proteomes" id="UP001526426"/>
    </source>
</evidence>
<organism evidence="8 9">
    <name type="scientific">Spirulina subsalsa FACHB-351</name>
    <dbReference type="NCBI Taxonomy" id="234711"/>
    <lineage>
        <taxon>Bacteria</taxon>
        <taxon>Bacillati</taxon>
        <taxon>Cyanobacteriota</taxon>
        <taxon>Cyanophyceae</taxon>
        <taxon>Spirulinales</taxon>
        <taxon>Spirulinaceae</taxon>
        <taxon>Spirulina</taxon>
    </lineage>
</organism>
<evidence type="ECO:0000256" key="6">
    <source>
        <dbReference type="ARBA" id="ARBA00033356"/>
    </source>
</evidence>
<keyword evidence="4" id="KW-0583">PHB biosynthesis</keyword>
<evidence type="ECO:0000256" key="3">
    <source>
        <dbReference type="ARBA" id="ARBA00022679"/>
    </source>
</evidence>
<feature type="domain" description="AB hydrolase-1" evidence="7">
    <location>
        <begin position="112"/>
        <end position="383"/>
    </location>
</feature>
<evidence type="ECO:0000313" key="8">
    <source>
        <dbReference type="EMBL" id="MCW6035327.1"/>
    </source>
</evidence>
<dbReference type="InterPro" id="IPR000073">
    <property type="entry name" value="AB_hydrolase_1"/>
</dbReference>
<keyword evidence="9" id="KW-1185">Reference proteome</keyword>
<reference evidence="8 9" key="1">
    <citation type="submission" date="2021-08" db="EMBL/GenBank/DDBJ databases">
        <title>Draft genome sequence of Spirulina subsalsa with high tolerance to salinity and hype-accumulation of phycocyanin.</title>
        <authorList>
            <person name="Pei H."/>
            <person name="Jiang L."/>
        </authorList>
    </citation>
    <scope>NUCLEOTIDE SEQUENCE [LARGE SCALE GENOMIC DNA]</scope>
    <source>
        <strain evidence="8 9">FACHB-351</strain>
    </source>
</reference>
<protein>
    <recommendedName>
        <fullName evidence="2">Poly(3-hydroxyalkanoate) polymerase subunit PhaC</fullName>
    </recommendedName>
    <alternativeName>
        <fullName evidence="6">PHB synthase subunit PhaC</fullName>
    </alternativeName>
</protein>
<evidence type="ECO:0000256" key="2">
    <source>
        <dbReference type="ARBA" id="ARBA00019065"/>
    </source>
</evidence>
<dbReference type="NCBIfam" id="TIGR01836">
    <property type="entry name" value="PHA_synth_III_C"/>
    <property type="match status" value="1"/>
</dbReference>
<dbReference type="Proteomes" id="UP001526426">
    <property type="component" value="Unassembled WGS sequence"/>
</dbReference>
<evidence type="ECO:0000256" key="1">
    <source>
        <dbReference type="ARBA" id="ARBA00004683"/>
    </source>
</evidence>
<dbReference type="SUPFAM" id="SSF53474">
    <property type="entry name" value="alpha/beta-Hydrolases"/>
    <property type="match status" value="1"/>
</dbReference>
<dbReference type="PANTHER" id="PTHR36837:SF2">
    <property type="entry name" value="POLY(3-HYDROXYALKANOATE) POLYMERASE SUBUNIT PHAC"/>
    <property type="match status" value="1"/>
</dbReference>
<comment type="pathway">
    <text evidence="1">Biopolymer metabolism; poly-(R)-3-hydroxybutanoate biosynthesis.</text>
</comment>
<dbReference type="Pfam" id="PF00561">
    <property type="entry name" value="Abhydrolase_1"/>
    <property type="match status" value="1"/>
</dbReference>
<evidence type="ECO:0000256" key="4">
    <source>
        <dbReference type="ARBA" id="ARBA00022752"/>
    </source>
</evidence>
<keyword evidence="5" id="KW-0012">Acyltransferase</keyword>
<accession>A0ABT3L1K2</accession>
<keyword evidence="3" id="KW-0808">Transferase</keyword>
<dbReference type="PANTHER" id="PTHR36837">
    <property type="entry name" value="POLY(3-HYDROXYALKANOATE) POLYMERASE SUBUNIT PHAC"/>
    <property type="match status" value="1"/>
</dbReference>
<dbReference type="InterPro" id="IPR010125">
    <property type="entry name" value="PHA_synth_III_C"/>
</dbReference>
<dbReference type="InterPro" id="IPR051321">
    <property type="entry name" value="PHA/PHB_synthase"/>
</dbReference>
<sequence length="405" mass="46425">MMTSHCYSHPLIDHCLSPTVANFPPHFSPECWHLLQGVFRIMLPFLTQMGLEDTTHEYTELTQKLVKGIENLSRLREEDIEIGASPKDVVYQEDKITLYRFKPVVKKPLAVPVLIVYALVNRPFMVDLQENRSLVANLLKLGLDVYLIDWGYPTRADRWLTLDDYINGYIDNCVDFIRETNQLEKVNLLGVCQGGTFSLCYSSLYPEKVKNLIVMVAPVDFNMPNSLLNMRGGCTLGAEALDVDLMVDSLGNIPGDYLNLEFLMLKPRQLGIQKYLDFPEIMDSEDKILNFLRMEKWIFDSPDQAGETYRQFMKDFYQGNKLIKGEVMIGDKQVNLSNLTMPILNLYAEKDHLVPPESSLALQQYVTTKDYTVQSFPVGHIGMYVSGKVQRDLPPTIVDWLKTRM</sequence>
<dbReference type="InterPro" id="IPR029058">
    <property type="entry name" value="AB_hydrolase_fold"/>
</dbReference>
<name>A0ABT3L1K2_9CYAN</name>
<comment type="caution">
    <text evidence="8">The sequence shown here is derived from an EMBL/GenBank/DDBJ whole genome shotgun (WGS) entry which is preliminary data.</text>
</comment>
<gene>
    <name evidence="8" type="ORF">K4A83_03430</name>
</gene>
<dbReference type="Gene3D" id="3.40.50.1820">
    <property type="entry name" value="alpha/beta hydrolase"/>
    <property type="match status" value="1"/>
</dbReference>
<proteinExistence type="predicted"/>
<evidence type="ECO:0000256" key="5">
    <source>
        <dbReference type="ARBA" id="ARBA00023315"/>
    </source>
</evidence>
<evidence type="ECO:0000259" key="7">
    <source>
        <dbReference type="Pfam" id="PF00561"/>
    </source>
</evidence>